<name>A0A0R3LUH5_9BRAD</name>
<keyword evidence="2" id="KW-1185">Reference proteome</keyword>
<dbReference type="AlphaFoldDB" id="A0A0R3LUH5"/>
<sequence>MITIGIRAAPKVVTFAVYDSDSRTVINVEEIKIPVAFSLPDRLKYVRSNLLDVLREYKIVQAGIRETEPAAQSSNIERIQIESIIQEAFASSELKGYYVGQIASISAKIGIDRTAFKPLVEGSREYHVENWTAMTAAAREAVLCAVGAVNA</sequence>
<evidence type="ECO:0000313" key="1">
    <source>
        <dbReference type="EMBL" id="KRR11604.1"/>
    </source>
</evidence>
<dbReference type="Proteomes" id="UP000051913">
    <property type="component" value="Unassembled WGS sequence"/>
</dbReference>
<accession>A0A0R3LUH5</accession>
<evidence type="ECO:0000313" key="2">
    <source>
        <dbReference type="Proteomes" id="UP000051913"/>
    </source>
</evidence>
<proteinExistence type="predicted"/>
<dbReference type="EMBL" id="LLXX01000038">
    <property type="protein sequence ID" value="KRR11604.1"/>
    <property type="molecule type" value="Genomic_DNA"/>
</dbReference>
<comment type="caution">
    <text evidence="1">The sequence shown here is derived from an EMBL/GenBank/DDBJ whole genome shotgun (WGS) entry which is preliminary data.</text>
</comment>
<dbReference type="RefSeq" id="WP_057849613.1">
    <property type="nucleotide sequence ID" value="NZ_LLXX01000038.1"/>
</dbReference>
<gene>
    <name evidence="1" type="ORF">CP49_18315</name>
</gene>
<reference evidence="1 2" key="1">
    <citation type="submission" date="2014-03" db="EMBL/GenBank/DDBJ databases">
        <title>Bradyrhizobium valentinum sp. nov., isolated from effective nodules of Lupinus mariae-josephae, a lupine endemic of basic-lime soils in Eastern Spain.</title>
        <authorList>
            <person name="Duran D."/>
            <person name="Rey L."/>
            <person name="Navarro A."/>
            <person name="Busquets A."/>
            <person name="Imperial J."/>
            <person name="Ruiz-Argueso T."/>
        </authorList>
    </citation>
    <scope>NUCLEOTIDE SEQUENCE [LARGE SCALE GENOMIC DNA]</scope>
    <source>
        <strain evidence="1 2">LmjM3</strain>
    </source>
</reference>
<organism evidence="1 2">
    <name type="scientific">Bradyrhizobium valentinum</name>
    <dbReference type="NCBI Taxonomy" id="1518501"/>
    <lineage>
        <taxon>Bacteria</taxon>
        <taxon>Pseudomonadati</taxon>
        <taxon>Pseudomonadota</taxon>
        <taxon>Alphaproteobacteria</taxon>
        <taxon>Hyphomicrobiales</taxon>
        <taxon>Nitrobacteraceae</taxon>
        <taxon>Bradyrhizobium</taxon>
    </lineage>
</organism>
<protein>
    <submittedName>
        <fullName evidence="1">Uncharacterized protein</fullName>
    </submittedName>
</protein>